<feature type="domain" description="Thioester reductase (TE)" evidence="1">
    <location>
        <begin position="6"/>
        <end position="44"/>
    </location>
</feature>
<dbReference type="InterPro" id="IPR055222">
    <property type="entry name" value="PRISE-like_Rossmann-fold"/>
</dbReference>
<comment type="caution">
    <text evidence="3">The sequence shown here is derived from an EMBL/GenBank/DDBJ whole genome shotgun (WGS) entry which is preliminary data.</text>
</comment>
<dbReference type="SUPFAM" id="SSF51735">
    <property type="entry name" value="NAD(P)-binding Rossmann-fold domains"/>
    <property type="match status" value="1"/>
</dbReference>
<evidence type="ECO:0000313" key="3">
    <source>
        <dbReference type="EMBL" id="THV66720.1"/>
    </source>
</evidence>
<accession>A0A4S8S8U6</accession>
<sequence length="409" mass="45894">MPNAIVTGATGILGREIVFELAKDTKTWSNIYALSRSKKEDYPSNVKHSHLDLQADPQEMAKELQNINAEYVFFTAYLAKDDEDEATKVNGDMLQNFISALKITGAAKNIKRFILTTGCKQYGVHFGVPKNPMQESDAWLKHPSYPSNFYYRQQEILHKAAAENGWQWTVTYPNDVIGVAKGNFMNLVSAVGIYAAITKELKQPFIWPGSPHFYTKFDSLTSSTLHAKFNTWAAFAPGAADQAFNVVNGDVESWQNLWPRVAAKFGLQIPDKMFTDKDFKNDFGDDGLLMPLMDTPPISEFAADRGLVDAPITKKSLVEGKIDLAKWAQKPEVKKAWEILADREGLDKSAFENATWAFLNFVFGRNFDLVISMSKARKAGWTGYEDSWDAIEGSLERLVGEKVLPSFEK</sequence>
<dbReference type="EMBL" id="QZAF01000490">
    <property type="protein sequence ID" value="THV66720.1"/>
    <property type="molecule type" value="Genomic_DNA"/>
</dbReference>
<dbReference type="PANTHER" id="PTHR32487">
    <property type="entry name" value="3-OXO-DELTA(4,5)-STEROID 5-BETA-REDUCTASE"/>
    <property type="match status" value="1"/>
</dbReference>
<proteinExistence type="predicted"/>
<evidence type="ECO:0000259" key="2">
    <source>
        <dbReference type="Pfam" id="PF22917"/>
    </source>
</evidence>
<dbReference type="InterPro" id="IPR013120">
    <property type="entry name" value="FAR_NAD-bd"/>
</dbReference>
<dbReference type="Gene3D" id="3.40.50.720">
    <property type="entry name" value="NAD(P)-binding Rossmann-like Domain"/>
    <property type="match status" value="1"/>
</dbReference>
<organism evidence="3 4">
    <name type="scientific">Aureobasidium pullulans</name>
    <name type="common">Black yeast</name>
    <name type="synonym">Pullularia pullulans</name>
    <dbReference type="NCBI Taxonomy" id="5580"/>
    <lineage>
        <taxon>Eukaryota</taxon>
        <taxon>Fungi</taxon>
        <taxon>Dikarya</taxon>
        <taxon>Ascomycota</taxon>
        <taxon>Pezizomycotina</taxon>
        <taxon>Dothideomycetes</taxon>
        <taxon>Dothideomycetidae</taxon>
        <taxon>Dothideales</taxon>
        <taxon>Saccotheciaceae</taxon>
        <taxon>Aureobasidium</taxon>
    </lineage>
</organism>
<name>A0A4S8S8U6_AURPU</name>
<feature type="domain" description="PRISE-like Rossmann-fold" evidence="2">
    <location>
        <begin position="49"/>
        <end position="268"/>
    </location>
</feature>
<dbReference type="AlphaFoldDB" id="A0A4S8S8U6"/>
<dbReference type="PANTHER" id="PTHR32487:SF0">
    <property type="entry name" value="3-OXO-DELTA(4,5)-STEROID 5-BETA-REDUCTASE"/>
    <property type="match status" value="1"/>
</dbReference>
<dbReference type="CDD" id="cd08948">
    <property type="entry name" value="5beta-POR_like_SDR_a"/>
    <property type="match status" value="1"/>
</dbReference>
<gene>
    <name evidence="3" type="ORF">D6D28_08103</name>
</gene>
<dbReference type="Proteomes" id="UP000304951">
    <property type="component" value="Unassembled WGS sequence"/>
</dbReference>
<dbReference type="InterPro" id="IPR036291">
    <property type="entry name" value="NAD(P)-bd_dom_sf"/>
</dbReference>
<reference evidence="3 4" key="1">
    <citation type="submission" date="2018-10" db="EMBL/GenBank/DDBJ databases">
        <title>Fifty Aureobasidium pullulans genomes reveal a recombining polyextremotolerant generalist.</title>
        <authorList>
            <person name="Gostincar C."/>
            <person name="Turk M."/>
            <person name="Zajc J."/>
            <person name="Gunde-Cimerman N."/>
        </authorList>
    </citation>
    <scope>NUCLEOTIDE SEQUENCE [LARGE SCALE GENOMIC DNA]</scope>
    <source>
        <strain evidence="3 4">EXF-11900</strain>
    </source>
</reference>
<evidence type="ECO:0000313" key="4">
    <source>
        <dbReference type="Proteomes" id="UP000304951"/>
    </source>
</evidence>
<protein>
    <submittedName>
        <fullName evidence="3">NAD dependent epimerase/dehydratase family protein</fullName>
    </submittedName>
</protein>
<evidence type="ECO:0000259" key="1">
    <source>
        <dbReference type="Pfam" id="PF07993"/>
    </source>
</evidence>
<dbReference type="Pfam" id="PF07993">
    <property type="entry name" value="NAD_binding_4"/>
    <property type="match status" value="1"/>
</dbReference>
<dbReference type="Pfam" id="PF22917">
    <property type="entry name" value="PRISE"/>
    <property type="match status" value="1"/>
</dbReference>